<dbReference type="GO" id="GO:0016301">
    <property type="term" value="F:kinase activity"/>
    <property type="evidence" value="ECO:0007669"/>
    <property type="project" value="UniProtKB-KW"/>
</dbReference>
<proteinExistence type="predicted"/>
<dbReference type="AlphaFoldDB" id="A0A9P1CP61"/>
<reference evidence="3" key="2">
    <citation type="submission" date="2024-04" db="EMBL/GenBank/DDBJ databases">
        <authorList>
            <person name="Chen Y."/>
            <person name="Shah S."/>
            <person name="Dougan E. K."/>
            <person name="Thang M."/>
            <person name="Chan C."/>
        </authorList>
    </citation>
    <scope>NUCLEOTIDE SEQUENCE [LARGE SCALE GENOMIC DNA]</scope>
</reference>
<evidence type="ECO:0000313" key="2">
    <source>
        <dbReference type="EMBL" id="CAI3995942.1"/>
    </source>
</evidence>
<evidence type="ECO:0000313" key="4">
    <source>
        <dbReference type="EMBL" id="CAL4783254.1"/>
    </source>
</evidence>
<evidence type="ECO:0000313" key="5">
    <source>
        <dbReference type="Proteomes" id="UP001152797"/>
    </source>
</evidence>
<keyword evidence="5" id="KW-1185">Reference proteome</keyword>
<reference evidence="2" key="1">
    <citation type="submission" date="2022-10" db="EMBL/GenBank/DDBJ databases">
        <authorList>
            <person name="Chen Y."/>
            <person name="Dougan E. K."/>
            <person name="Chan C."/>
            <person name="Rhodes N."/>
            <person name="Thang M."/>
        </authorList>
    </citation>
    <scope>NUCLEOTIDE SEQUENCE</scope>
</reference>
<dbReference type="OrthoDB" id="40902at2759"/>
<accession>A0A9P1CP61</accession>
<dbReference type="EMBL" id="CAMXCT010002135">
    <property type="protein sequence ID" value="CAI3995942.1"/>
    <property type="molecule type" value="Genomic_DNA"/>
</dbReference>
<keyword evidence="4" id="KW-0808">Transferase</keyword>
<organism evidence="2">
    <name type="scientific">Cladocopium goreaui</name>
    <dbReference type="NCBI Taxonomy" id="2562237"/>
    <lineage>
        <taxon>Eukaryota</taxon>
        <taxon>Sar</taxon>
        <taxon>Alveolata</taxon>
        <taxon>Dinophyceae</taxon>
        <taxon>Suessiales</taxon>
        <taxon>Symbiodiniaceae</taxon>
        <taxon>Cladocopium</taxon>
    </lineage>
</organism>
<keyword evidence="1" id="KW-0472">Membrane</keyword>
<evidence type="ECO:0000256" key="1">
    <source>
        <dbReference type="SAM" id="Phobius"/>
    </source>
</evidence>
<dbReference type="EMBL" id="CAMXCT030002135">
    <property type="protein sequence ID" value="CAL4783254.1"/>
    <property type="molecule type" value="Genomic_DNA"/>
</dbReference>
<keyword evidence="1" id="KW-1133">Transmembrane helix</keyword>
<gene>
    <name evidence="2" type="ORF">C1SCF055_LOCUS22462</name>
</gene>
<dbReference type="EMBL" id="CAMXCT020002135">
    <property type="protein sequence ID" value="CAL1149317.1"/>
    <property type="molecule type" value="Genomic_DNA"/>
</dbReference>
<keyword evidence="1" id="KW-0812">Transmembrane</keyword>
<protein>
    <submittedName>
        <fullName evidence="4">Calcium-dependent protein kinase 3</fullName>
    </submittedName>
</protein>
<keyword evidence="4" id="KW-0418">Kinase</keyword>
<name>A0A9P1CP61_9DINO</name>
<dbReference type="Proteomes" id="UP001152797">
    <property type="component" value="Unassembled WGS sequence"/>
</dbReference>
<feature type="transmembrane region" description="Helical" evidence="1">
    <location>
        <begin position="171"/>
        <end position="195"/>
    </location>
</feature>
<sequence>MAYMVCWTTTNRGISPLCHHVSTSRRLGIMTPEEISDDELDAADAGLTHLEKRLRMSSCMEVVKQHTGKRPKEVEHVVAETMRLGDLSEFDAKNYLFHTWLAKCYHNIRQEEAQLFGAQEMPRSRVQQLFSGSLQRFSEKQLEVLNELLREDGAVGPEVEVLGKKLSQQGAGFAIALAAAFLSAGLLLFLTWRLLSARRKGLRRRGTGEKQIH</sequence>
<evidence type="ECO:0000313" key="3">
    <source>
        <dbReference type="EMBL" id="CAL1149317.1"/>
    </source>
</evidence>
<comment type="caution">
    <text evidence="2">The sequence shown here is derived from an EMBL/GenBank/DDBJ whole genome shotgun (WGS) entry which is preliminary data.</text>
</comment>